<reference evidence="1 2" key="1">
    <citation type="journal article" date="2019" name="Sci. Rep.">
        <title>Orb-weaving spider Araneus ventricosus genome elucidates the spidroin gene catalogue.</title>
        <authorList>
            <person name="Kono N."/>
            <person name="Nakamura H."/>
            <person name="Ohtoshi R."/>
            <person name="Moran D.A.P."/>
            <person name="Shinohara A."/>
            <person name="Yoshida Y."/>
            <person name="Fujiwara M."/>
            <person name="Mori M."/>
            <person name="Tomita M."/>
            <person name="Arakawa K."/>
        </authorList>
    </citation>
    <scope>NUCLEOTIDE SEQUENCE [LARGE SCALE GENOMIC DNA]</scope>
</reference>
<dbReference type="Proteomes" id="UP000499080">
    <property type="component" value="Unassembled WGS sequence"/>
</dbReference>
<protein>
    <submittedName>
        <fullName evidence="1">Uncharacterized protein</fullName>
    </submittedName>
</protein>
<proteinExistence type="predicted"/>
<comment type="caution">
    <text evidence="1">The sequence shown here is derived from an EMBL/GenBank/DDBJ whole genome shotgun (WGS) entry which is preliminary data.</text>
</comment>
<name>A0A4Y2EXI8_ARAVE</name>
<sequence>MVYYSWNRVSKPRLSSPDTEIESLRHRSLGTDLEVLNCDLEVESPCIGFVQITKEDICLRRFKVSQTRVWSRSSDVIGSRTCTLRSRGRGLLSRPQRFPTIFPISFNHGNHLD</sequence>
<accession>A0A4Y2EXI8</accession>
<gene>
    <name evidence="1" type="ORF">AVEN_8464_1</name>
</gene>
<dbReference type="EMBL" id="BGPR01000713">
    <property type="protein sequence ID" value="GBM32625.1"/>
    <property type="molecule type" value="Genomic_DNA"/>
</dbReference>
<evidence type="ECO:0000313" key="2">
    <source>
        <dbReference type="Proteomes" id="UP000499080"/>
    </source>
</evidence>
<organism evidence="1 2">
    <name type="scientific">Araneus ventricosus</name>
    <name type="common">Orbweaver spider</name>
    <name type="synonym">Epeira ventricosa</name>
    <dbReference type="NCBI Taxonomy" id="182803"/>
    <lineage>
        <taxon>Eukaryota</taxon>
        <taxon>Metazoa</taxon>
        <taxon>Ecdysozoa</taxon>
        <taxon>Arthropoda</taxon>
        <taxon>Chelicerata</taxon>
        <taxon>Arachnida</taxon>
        <taxon>Araneae</taxon>
        <taxon>Araneomorphae</taxon>
        <taxon>Entelegynae</taxon>
        <taxon>Araneoidea</taxon>
        <taxon>Araneidae</taxon>
        <taxon>Araneus</taxon>
    </lineage>
</organism>
<dbReference type="AlphaFoldDB" id="A0A4Y2EXI8"/>
<keyword evidence="2" id="KW-1185">Reference proteome</keyword>
<evidence type="ECO:0000313" key="1">
    <source>
        <dbReference type="EMBL" id="GBM32625.1"/>
    </source>
</evidence>